<gene>
    <name evidence="1" type="ORF">BDR25DRAFT_364482</name>
</gene>
<organism evidence="1 2">
    <name type="scientific">Lindgomyces ingoldianus</name>
    <dbReference type="NCBI Taxonomy" id="673940"/>
    <lineage>
        <taxon>Eukaryota</taxon>
        <taxon>Fungi</taxon>
        <taxon>Dikarya</taxon>
        <taxon>Ascomycota</taxon>
        <taxon>Pezizomycotina</taxon>
        <taxon>Dothideomycetes</taxon>
        <taxon>Pleosporomycetidae</taxon>
        <taxon>Pleosporales</taxon>
        <taxon>Lindgomycetaceae</taxon>
        <taxon>Lindgomyces</taxon>
    </lineage>
</organism>
<name>A0ACB6RGG4_9PLEO</name>
<proteinExistence type="predicted"/>
<evidence type="ECO:0000313" key="2">
    <source>
        <dbReference type="Proteomes" id="UP000799755"/>
    </source>
</evidence>
<accession>A0ACB6RGG4</accession>
<comment type="caution">
    <text evidence="1">The sequence shown here is derived from an EMBL/GenBank/DDBJ whole genome shotgun (WGS) entry which is preliminary data.</text>
</comment>
<reference evidence="1" key="1">
    <citation type="journal article" date="2020" name="Stud. Mycol.">
        <title>101 Dothideomycetes genomes: a test case for predicting lifestyles and emergence of pathogens.</title>
        <authorList>
            <person name="Haridas S."/>
            <person name="Albert R."/>
            <person name="Binder M."/>
            <person name="Bloem J."/>
            <person name="Labutti K."/>
            <person name="Salamov A."/>
            <person name="Andreopoulos B."/>
            <person name="Baker S."/>
            <person name="Barry K."/>
            <person name="Bills G."/>
            <person name="Bluhm B."/>
            <person name="Cannon C."/>
            <person name="Castanera R."/>
            <person name="Culley D."/>
            <person name="Daum C."/>
            <person name="Ezra D."/>
            <person name="Gonzalez J."/>
            <person name="Henrissat B."/>
            <person name="Kuo A."/>
            <person name="Liang C."/>
            <person name="Lipzen A."/>
            <person name="Lutzoni F."/>
            <person name="Magnuson J."/>
            <person name="Mondo S."/>
            <person name="Nolan M."/>
            <person name="Ohm R."/>
            <person name="Pangilinan J."/>
            <person name="Park H.-J."/>
            <person name="Ramirez L."/>
            <person name="Alfaro M."/>
            <person name="Sun H."/>
            <person name="Tritt A."/>
            <person name="Yoshinaga Y."/>
            <person name="Zwiers L.-H."/>
            <person name="Turgeon B."/>
            <person name="Goodwin S."/>
            <person name="Spatafora J."/>
            <person name="Crous P."/>
            <person name="Grigoriev I."/>
        </authorList>
    </citation>
    <scope>NUCLEOTIDE SEQUENCE</scope>
    <source>
        <strain evidence="1">ATCC 200398</strain>
    </source>
</reference>
<keyword evidence="2" id="KW-1185">Reference proteome</keyword>
<dbReference type="Proteomes" id="UP000799755">
    <property type="component" value="Unassembled WGS sequence"/>
</dbReference>
<sequence length="729" mass="80282">MHDHLHNHPVPGESLFVQSDEELPPPRDPNAGAGLKPNTDSTQPPITAITLPTHPATRNSPKRWNTSHLLVEYKRQSYPNLIANAHILPPNPTEPHQGISFGRQTVMTPKIYTKTVRSVQGLAQGQGLKGHSDSGSMTQSRRTEKLAAALPDPSYHKCNSSFQPNPMPEEVKAPIPKPKALGNPLKSSRSQRSNNLRAYRQPNSNVASLGTKKPLVGQFPYLLLARKPALFRAAPTKTCPLRNTNISPNRISSQGKEISRGLSRTITNVAKDSTTNTSQNLNDMQANRKASAVSNKTSKTRTSESNKNTQSSRKPKTTSILGIRANVATEVIKSKGKTRLHSSLGSLEATETPKQSLGAGSTVVSNRPSKASTFLQVVQHDNPILTLRSPKDETVDRIGLKKFSLELKGDKESSNSEALGRSEQEKPFTPIARCTPVNPYITTHNTTLGITTAPKSTTTFNPESAMLSSTSPVPVQPPLISSKRQTESTSEVKGHSTAPPKMLGNTNLEDQPGSEQQSTTLRESSRILTTSSELVQGDNDSCSDKKRPRLPSPDIALKRVRRESDKPTRATPSANSGMTGCNMNVFWKLHSHMKAKYVEKAKALRVRDAKKFFVVRLYKLIQIGDDEDQDDIENSGKRIREFIKDRHYLSLGNANRAARDLQVEFSHQENPKSETEKVWQNADLKKLDEEVRALDPVDGKEGECWTNQFNGLNGDKFGVEVDEALLFIS</sequence>
<protein>
    <submittedName>
        <fullName evidence="1">Uncharacterized protein</fullName>
    </submittedName>
</protein>
<evidence type="ECO:0000313" key="1">
    <source>
        <dbReference type="EMBL" id="KAF2477597.1"/>
    </source>
</evidence>
<dbReference type="EMBL" id="MU003492">
    <property type="protein sequence ID" value="KAF2477597.1"/>
    <property type="molecule type" value="Genomic_DNA"/>
</dbReference>